<organism evidence="1 2">
    <name type="scientific">Rhizobium viscosum</name>
    <name type="common">Arthrobacter viscosus</name>
    <dbReference type="NCBI Taxonomy" id="1673"/>
    <lineage>
        <taxon>Bacteria</taxon>
        <taxon>Pseudomonadati</taxon>
        <taxon>Pseudomonadota</taxon>
        <taxon>Alphaproteobacteria</taxon>
        <taxon>Hyphomicrobiales</taxon>
        <taxon>Rhizobiaceae</taxon>
        <taxon>Rhizobium/Agrobacterium group</taxon>
        <taxon>Rhizobium</taxon>
    </lineage>
</organism>
<protein>
    <submittedName>
        <fullName evidence="1">Uncharacterized protein</fullName>
    </submittedName>
</protein>
<dbReference type="RefSeq" id="WP_246517452.1">
    <property type="nucleotide sequence ID" value="NZ_BAAAVL010000002.1"/>
</dbReference>
<evidence type="ECO:0000313" key="2">
    <source>
        <dbReference type="Proteomes" id="UP000620262"/>
    </source>
</evidence>
<accession>A0ABR9IXJ9</accession>
<proteinExistence type="predicted"/>
<sequence>MLALIALNLPSFARNGGFLFTSEAPMADVQSVNANSNDYYILPLEDFEIDAVNGAGSWVGHVDRGMIGGTAAAGATFSTTGSLSKAGIASGFGFAAGAGNSIYNGGLSGSGNSSGRVICTHFYRRGKLDRDLWRADLEFTFENLSETTIRGYHYWAIPYVRLMRRSRLAEQIMYPLARARAEEIAFQAGRRAKGSISGKIVRLIGEPICYLIGSMVKQKDFAPLWTEISKG</sequence>
<evidence type="ECO:0000313" key="1">
    <source>
        <dbReference type="EMBL" id="MBE1507903.1"/>
    </source>
</evidence>
<dbReference type="EMBL" id="JADBEC010000002">
    <property type="protein sequence ID" value="MBE1507903.1"/>
    <property type="molecule type" value="Genomic_DNA"/>
</dbReference>
<gene>
    <name evidence="1" type="ORF">H4W29_005148</name>
</gene>
<reference evidence="1 2" key="1">
    <citation type="submission" date="2020-10" db="EMBL/GenBank/DDBJ databases">
        <title>Sequencing the genomes of 1000 actinobacteria strains.</title>
        <authorList>
            <person name="Klenk H.-P."/>
        </authorList>
    </citation>
    <scope>NUCLEOTIDE SEQUENCE [LARGE SCALE GENOMIC DNA]</scope>
    <source>
        <strain evidence="1 2">DSM 7307</strain>
    </source>
</reference>
<name>A0ABR9IXJ9_RHIVS</name>
<comment type="caution">
    <text evidence="1">The sequence shown here is derived from an EMBL/GenBank/DDBJ whole genome shotgun (WGS) entry which is preliminary data.</text>
</comment>
<dbReference type="Proteomes" id="UP000620262">
    <property type="component" value="Unassembled WGS sequence"/>
</dbReference>
<keyword evidence="2" id="KW-1185">Reference proteome</keyword>